<comment type="caution">
    <text evidence="2">The sequence shown here is derived from an EMBL/GenBank/DDBJ whole genome shotgun (WGS) entry which is preliminary data.</text>
</comment>
<feature type="compositionally biased region" description="Low complexity" evidence="1">
    <location>
        <begin position="41"/>
        <end position="56"/>
    </location>
</feature>
<protein>
    <submittedName>
        <fullName evidence="2">Uncharacterized protein</fullName>
    </submittedName>
</protein>
<reference evidence="2" key="1">
    <citation type="submission" date="2023-01" db="EMBL/GenBank/DDBJ databases">
        <title>Draft genome sequence of Nocardiopsis sp. LSu2-4 isolated from halophytes.</title>
        <authorList>
            <person name="Duangmal K."/>
            <person name="Chantavorakit T."/>
        </authorList>
    </citation>
    <scope>NUCLEOTIDE SEQUENCE</scope>
    <source>
        <strain evidence="2">LSu2-4</strain>
    </source>
</reference>
<name>A0ABT4TFE4_9ACTN</name>
<dbReference type="RefSeq" id="WP_270675838.1">
    <property type="nucleotide sequence ID" value="NZ_JAQFWP010000003.1"/>
</dbReference>
<dbReference type="Proteomes" id="UP001165685">
    <property type="component" value="Unassembled WGS sequence"/>
</dbReference>
<sequence length="56" mass="5652">MPPDDPVPLSDAGAATAAHVRSVLAVLQELDTHPDLPDTPPAAAFAPMEEPPGAAL</sequence>
<evidence type="ECO:0000256" key="1">
    <source>
        <dbReference type="SAM" id="MobiDB-lite"/>
    </source>
</evidence>
<proteinExistence type="predicted"/>
<organism evidence="2 3">
    <name type="scientific">Nocardiopsis suaedae</name>
    <dbReference type="NCBI Taxonomy" id="3018444"/>
    <lineage>
        <taxon>Bacteria</taxon>
        <taxon>Bacillati</taxon>
        <taxon>Actinomycetota</taxon>
        <taxon>Actinomycetes</taxon>
        <taxon>Streptosporangiales</taxon>
        <taxon>Nocardiopsidaceae</taxon>
        <taxon>Nocardiopsis</taxon>
    </lineage>
</organism>
<feature type="region of interest" description="Disordered" evidence="1">
    <location>
        <begin position="32"/>
        <end position="56"/>
    </location>
</feature>
<keyword evidence="3" id="KW-1185">Reference proteome</keyword>
<dbReference type="EMBL" id="JAQFWP010000003">
    <property type="protein sequence ID" value="MDA2803399.1"/>
    <property type="molecule type" value="Genomic_DNA"/>
</dbReference>
<accession>A0ABT4TFE4</accession>
<evidence type="ECO:0000313" key="3">
    <source>
        <dbReference type="Proteomes" id="UP001165685"/>
    </source>
</evidence>
<evidence type="ECO:0000313" key="2">
    <source>
        <dbReference type="EMBL" id="MDA2803399.1"/>
    </source>
</evidence>
<gene>
    <name evidence="2" type="ORF">O4U47_02645</name>
</gene>